<dbReference type="EMBL" id="JAMZMM010000012">
    <property type="protein sequence ID" value="MCP2727347.1"/>
    <property type="molecule type" value="Genomic_DNA"/>
</dbReference>
<dbReference type="Proteomes" id="UP001204953">
    <property type="component" value="Unassembled WGS sequence"/>
</dbReference>
<reference evidence="1" key="1">
    <citation type="submission" date="2022-06" db="EMBL/GenBank/DDBJ databases">
        <title>New cyanobacteria of genus Symplocastrum in benthos of Lake Baikal.</title>
        <authorList>
            <person name="Sorokovikova E."/>
            <person name="Tikhonova I."/>
            <person name="Krasnopeev A."/>
            <person name="Evseev P."/>
            <person name="Gladkikh A."/>
            <person name="Belykh O."/>
        </authorList>
    </citation>
    <scope>NUCLEOTIDE SEQUENCE</scope>
    <source>
        <strain evidence="1">BBK-W-15</strain>
    </source>
</reference>
<gene>
    <name evidence="1" type="ORF">NJ959_02525</name>
</gene>
<accession>A0AAE3GNV7</accession>
<dbReference type="AlphaFoldDB" id="A0AAE3GNV7"/>
<evidence type="ECO:0000313" key="1">
    <source>
        <dbReference type="EMBL" id="MCP2727347.1"/>
    </source>
</evidence>
<sequence>MTFQLPFMTTLEEDADFSLYDSLNAVDRLFAREKVIAEVCEGSRDPSDLLDLFSDQGMDTDAYLEEVEENVNYLLVYPSVALGL</sequence>
<proteinExistence type="predicted"/>
<dbReference type="RefSeq" id="WP_254010165.1">
    <property type="nucleotide sequence ID" value="NZ_JAMZMM010000012.1"/>
</dbReference>
<name>A0AAE3GNV7_9CYAN</name>
<keyword evidence="2" id="KW-1185">Reference proteome</keyword>
<comment type="caution">
    <text evidence="1">The sequence shown here is derived from an EMBL/GenBank/DDBJ whole genome shotgun (WGS) entry which is preliminary data.</text>
</comment>
<organism evidence="1 2">
    <name type="scientific">Limnofasciculus baicalensis BBK-W-15</name>
    <dbReference type="NCBI Taxonomy" id="2699891"/>
    <lineage>
        <taxon>Bacteria</taxon>
        <taxon>Bacillati</taxon>
        <taxon>Cyanobacteriota</taxon>
        <taxon>Cyanophyceae</taxon>
        <taxon>Coleofasciculales</taxon>
        <taxon>Coleofasciculaceae</taxon>
        <taxon>Limnofasciculus</taxon>
        <taxon>Limnofasciculus baicalensis</taxon>
    </lineage>
</organism>
<evidence type="ECO:0000313" key="2">
    <source>
        <dbReference type="Proteomes" id="UP001204953"/>
    </source>
</evidence>
<protein>
    <submittedName>
        <fullName evidence="1">Uncharacterized protein</fullName>
    </submittedName>
</protein>